<evidence type="ECO:0000259" key="1">
    <source>
        <dbReference type="Pfam" id="PF13737"/>
    </source>
</evidence>
<dbReference type="Pfam" id="PF13737">
    <property type="entry name" value="DDE_Tnp_1_5"/>
    <property type="match status" value="1"/>
</dbReference>
<name>A0A133VJ98_9EURY</name>
<dbReference type="Proteomes" id="UP000070404">
    <property type="component" value="Unassembled WGS sequence"/>
</dbReference>
<comment type="caution">
    <text evidence="2">The sequence shown here is derived from an EMBL/GenBank/DDBJ whole genome shotgun (WGS) entry which is preliminary data.</text>
</comment>
<feature type="domain" description="Transposase DDE" evidence="1">
    <location>
        <begin position="5"/>
        <end position="90"/>
    </location>
</feature>
<keyword evidence="3" id="KW-1185">Reference proteome</keyword>
<gene>
    <name evidence="2" type="ORF">AKJ52_02125</name>
</gene>
<evidence type="ECO:0000313" key="3">
    <source>
        <dbReference type="Proteomes" id="UP000070404"/>
    </source>
</evidence>
<reference evidence="2 3" key="1">
    <citation type="journal article" date="2016" name="Sci. Rep.">
        <title>Metabolic traits of an uncultured archaeal lineage -MSBL1- from brine pools of the Red Sea.</title>
        <authorList>
            <person name="Mwirichia R."/>
            <person name="Alam I."/>
            <person name="Rashid M."/>
            <person name="Vinu M."/>
            <person name="Ba-Alawi W."/>
            <person name="Anthony Kamau A."/>
            <person name="Kamanda Ngugi D."/>
            <person name="Goker M."/>
            <person name="Klenk H.P."/>
            <person name="Bajic V."/>
            <person name="Stingl U."/>
        </authorList>
    </citation>
    <scope>NUCLEOTIDE SEQUENCE [LARGE SCALE GENOMIC DNA]</scope>
    <source>
        <strain evidence="2">SCGC-AAA382C18</strain>
    </source>
</reference>
<protein>
    <recommendedName>
        <fullName evidence="1">Transposase DDE domain-containing protein</fullName>
    </recommendedName>
</protein>
<dbReference type="InterPro" id="IPR025668">
    <property type="entry name" value="Tnp_DDE_dom"/>
</dbReference>
<accession>A0A133VJ98</accession>
<dbReference type="EMBL" id="LHYF01000036">
    <property type="protein sequence ID" value="KXB06532.1"/>
    <property type="molecule type" value="Genomic_DNA"/>
</dbReference>
<proteinExistence type="predicted"/>
<organism evidence="2 3">
    <name type="scientific">candidate division MSBL1 archaeon SCGC-AAA382C18</name>
    <dbReference type="NCBI Taxonomy" id="1698281"/>
    <lineage>
        <taxon>Archaea</taxon>
        <taxon>Methanobacteriati</taxon>
        <taxon>Methanobacteriota</taxon>
        <taxon>candidate division MSBL1</taxon>
    </lineage>
</organism>
<evidence type="ECO:0000313" key="2">
    <source>
        <dbReference type="EMBL" id="KXB06532.1"/>
    </source>
</evidence>
<dbReference type="AlphaFoldDB" id="A0A133VJ98"/>
<sequence>MEEPNEGKVRAPYKFPESYVQFAVLCYEFFSLLYRLHEDALRKLGELQPELKASDYMKLWHRFKGLEFKIPETEDKDVAAVDSAIVKVTDRGEWLRKTNRR</sequence>